<gene>
    <name evidence="4" type="ORF">SDC9_31556</name>
</gene>
<dbReference type="PANTHER" id="PTHR30438:SF1">
    <property type="entry name" value="36 KDA ANTIGEN"/>
    <property type="match status" value="1"/>
</dbReference>
<evidence type="ECO:0000256" key="2">
    <source>
        <dbReference type="SAM" id="Phobius"/>
    </source>
</evidence>
<proteinExistence type="predicted"/>
<dbReference type="Gene3D" id="2.40.30.170">
    <property type="match status" value="1"/>
</dbReference>
<dbReference type="AlphaFoldDB" id="A0A644V2M2"/>
<dbReference type="EMBL" id="VSSQ01000208">
    <property type="protein sequence ID" value="MPL85586.1"/>
    <property type="molecule type" value="Genomic_DNA"/>
</dbReference>
<feature type="domain" description="YbhG-like alpha-helical hairpin" evidence="3">
    <location>
        <begin position="84"/>
        <end position="206"/>
    </location>
</feature>
<dbReference type="SUPFAM" id="SSF111369">
    <property type="entry name" value="HlyD-like secretion proteins"/>
    <property type="match status" value="2"/>
</dbReference>
<protein>
    <recommendedName>
        <fullName evidence="3">YbhG-like alpha-helical hairpin domain-containing protein</fullName>
    </recommendedName>
</protein>
<keyword evidence="1" id="KW-0175">Coiled coil</keyword>
<evidence type="ECO:0000256" key="1">
    <source>
        <dbReference type="SAM" id="Coils"/>
    </source>
</evidence>
<keyword evidence="2" id="KW-1133">Transmembrane helix</keyword>
<evidence type="ECO:0000313" key="4">
    <source>
        <dbReference type="EMBL" id="MPL85586.1"/>
    </source>
</evidence>
<evidence type="ECO:0000259" key="3">
    <source>
        <dbReference type="Pfam" id="PF25881"/>
    </source>
</evidence>
<organism evidence="4">
    <name type="scientific">bioreactor metagenome</name>
    <dbReference type="NCBI Taxonomy" id="1076179"/>
    <lineage>
        <taxon>unclassified sequences</taxon>
        <taxon>metagenomes</taxon>
        <taxon>ecological metagenomes</taxon>
    </lineage>
</organism>
<comment type="caution">
    <text evidence="4">The sequence shown here is derived from an EMBL/GenBank/DDBJ whole genome shotgun (WGS) entry which is preliminary data.</text>
</comment>
<reference evidence="4" key="1">
    <citation type="submission" date="2019-08" db="EMBL/GenBank/DDBJ databases">
        <authorList>
            <person name="Kucharzyk K."/>
            <person name="Murdoch R.W."/>
            <person name="Higgins S."/>
            <person name="Loffler F."/>
        </authorList>
    </citation>
    <scope>NUCLEOTIDE SEQUENCE</scope>
</reference>
<accession>A0A644V2M2</accession>
<keyword evidence="2" id="KW-0472">Membrane</keyword>
<dbReference type="InterPro" id="IPR059052">
    <property type="entry name" value="HH_YbhG-like"/>
</dbReference>
<dbReference type="Gene3D" id="2.40.50.100">
    <property type="match status" value="1"/>
</dbReference>
<keyword evidence="2" id="KW-0812">Transmembrane</keyword>
<dbReference type="Gene3D" id="1.10.287.470">
    <property type="entry name" value="Helix hairpin bin"/>
    <property type="match status" value="1"/>
</dbReference>
<name>A0A644V2M2_9ZZZZ</name>
<dbReference type="PANTHER" id="PTHR30438">
    <property type="entry name" value="36 KDA ANTIGEN-RELATED"/>
    <property type="match status" value="1"/>
</dbReference>
<feature type="coiled-coil region" evidence="1">
    <location>
        <begin position="151"/>
        <end position="182"/>
    </location>
</feature>
<sequence length="332" mass="35839">METRKNRNNLLAGLAGLLGVIVIVSLIGLYAAKPEPLIIQGEVEAKEYRVSGKIPGRISEILAEEGSSVEKGDTLALIFSPELNAKLDQAKAARDAAQAQNRKAIKGARPEQIMGAFELWQKAEVGADIASKSYERVQRLFDKGVIPAQKRDEAEAQHRAAVATAKAAKSQYEMAMNGAEKEDREAALALVSRANGAVREVESYLDETCLIAPASGEVSEIFPEEGDLVGTGAPVMSITDLSNMWFTFSVREDLLRGMTTGTVVKVRIPALGEEEFEAKVTYMKAMASYATWRSTKVSGGFDAKSFEVKAVPLNAIKGMRPGMSVIIKTEAN</sequence>
<feature type="transmembrane region" description="Helical" evidence="2">
    <location>
        <begin position="12"/>
        <end position="32"/>
    </location>
</feature>
<dbReference type="Pfam" id="PF25881">
    <property type="entry name" value="HH_YBHG"/>
    <property type="match status" value="1"/>
</dbReference>